<dbReference type="Proteomes" id="UP001493487">
    <property type="component" value="Unassembled WGS sequence"/>
</dbReference>
<dbReference type="InterPro" id="IPR020904">
    <property type="entry name" value="Sc_DH/Rdtase_CS"/>
</dbReference>
<dbReference type="EC" id="1.-.-.-" evidence="3"/>
<dbReference type="RefSeq" id="WP_232186809.1">
    <property type="nucleotide sequence ID" value="NZ_JAIOAP010000010.1"/>
</dbReference>
<dbReference type="PANTHER" id="PTHR24321:SF8">
    <property type="entry name" value="ESTRADIOL 17-BETA-DEHYDROGENASE 8-RELATED"/>
    <property type="match status" value="1"/>
</dbReference>
<comment type="caution">
    <text evidence="3">The sequence shown here is derived from an EMBL/GenBank/DDBJ whole genome shotgun (WGS) entry which is preliminary data.</text>
</comment>
<dbReference type="GO" id="GO:0016491">
    <property type="term" value="F:oxidoreductase activity"/>
    <property type="evidence" value="ECO:0007669"/>
    <property type="project" value="UniProtKB-KW"/>
</dbReference>
<evidence type="ECO:0000313" key="4">
    <source>
        <dbReference type="Proteomes" id="UP001493487"/>
    </source>
</evidence>
<dbReference type="EMBL" id="JASKHM010000011">
    <property type="protein sequence ID" value="MEQ4484595.1"/>
    <property type="molecule type" value="Genomic_DNA"/>
</dbReference>
<name>A0ABV1KWY8_9BACL</name>
<reference evidence="3 4" key="1">
    <citation type="journal article" date="2023" name="Genome Announc.">
        <title>Pan-Genome Analyses of the Genus Cohnella and Proposal of the Novel Species Cohnella silvisoli sp. nov., Isolated from Forest Soil.</title>
        <authorList>
            <person name="Wang C."/>
            <person name="Mao L."/>
            <person name="Bao G."/>
            <person name="Zhu H."/>
        </authorList>
    </citation>
    <scope>NUCLEOTIDE SEQUENCE [LARGE SCALE GENOMIC DNA]</scope>
    <source>
        <strain evidence="3 4">NL03-T5-1</strain>
    </source>
</reference>
<dbReference type="Gene3D" id="3.40.50.720">
    <property type="entry name" value="NAD(P)-binding Rossmann-like Domain"/>
    <property type="match status" value="1"/>
</dbReference>
<gene>
    <name evidence="3" type="ORF">QJS35_19530</name>
</gene>
<comment type="similarity">
    <text evidence="1">Belongs to the short-chain dehydrogenases/reductases (SDR) family.</text>
</comment>
<dbReference type="SUPFAM" id="SSF51735">
    <property type="entry name" value="NAD(P)-binding Rossmann-fold domains"/>
    <property type="match status" value="1"/>
</dbReference>
<dbReference type="PROSITE" id="PS00061">
    <property type="entry name" value="ADH_SHORT"/>
    <property type="match status" value="1"/>
</dbReference>
<keyword evidence="4" id="KW-1185">Reference proteome</keyword>
<dbReference type="InterPro" id="IPR002347">
    <property type="entry name" value="SDR_fam"/>
</dbReference>
<dbReference type="CDD" id="cd05233">
    <property type="entry name" value="SDR_c"/>
    <property type="match status" value="1"/>
</dbReference>
<sequence>MSSLQLQDKVIVITGALGVAGQAAIQLFLAKGATIAAIDIKEIESFPEIYGLTKKYGTDRFAYIEADCTNEDQVRDVTKQIHSQFGRLNGYYHNAYFQPSKSIAEMSLNEWEHSLRGTLTSGFLICKYAAPYMIASGGGSIVNTSSILSSRPRANNAAYGSGKAGLEQLTRIIALEYSAYGIRANAIVPGDFKSTLQLADLGREHIDGMKIESLVGRSGHPNEINEVAAFLLSDLSSYVTGSIYPVDGGLWI</sequence>
<evidence type="ECO:0000256" key="1">
    <source>
        <dbReference type="ARBA" id="ARBA00006484"/>
    </source>
</evidence>
<dbReference type="InterPro" id="IPR036291">
    <property type="entry name" value="NAD(P)-bd_dom_sf"/>
</dbReference>
<organism evidence="3 4">
    <name type="scientific">Cohnella silvisoli</name>
    <dbReference type="NCBI Taxonomy" id="2873699"/>
    <lineage>
        <taxon>Bacteria</taxon>
        <taxon>Bacillati</taxon>
        <taxon>Bacillota</taxon>
        <taxon>Bacilli</taxon>
        <taxon>Bacillales</taxon>
        <taxon>Paenibacillaceae</taxon>
        <taxon>Cohnella</taxon>
    </lineage>
</organism>
<proteinExistence type="inferred from homology"/>
<dbReference type="PRINTS" id="PR00081">
    <property type="entry name" value="GDHRDH"/>
</dbReference>
<dbReference type="PANTHER" id="PTHR24321">
    <property type="entry name" value="DEHYDROGENASES, SHORT CHAIN"/>
    <property type="match status" value="1"/>
</dbReference>
<keyword evidence="2 3" id="KW-0560">Oxidoreductase</keyword>
<accession>A0ABV1KWY8</accession>
<evidence type="ECO:0000313" key="3">
    <source>
        <dbReference type="EMBL" id="MEQ4484595.1"/>
    </source>
</evidence>
<evidence type="ECO:0000256" key="2">
    <source>
        <dbReference type="ARBA" id="ARBA00023002"/>
    </source>
</evidence>
<protein>
    <submittedName>
        <fullName evidence="3">SDR family oxidoreductase</fullName>
        <ecNumber evidence="3">1.-.-.-</ecNumber>
    </submittedName>
</protein>
<dbReference type="Pfam" id="PF13561">
    <property type="entry name" value="adh_short_C2"/>
    <property type="match status" value="1"/>
</dbReference>